<dbReference type="Gene3D" id="1.20.120.1630">
    <property type="match status" value="1"/>
</dbReference>
<protein>
    <recommendedName>
        <fullName evidence="5">Protein-S-isoprenylcysteine O-methyltransferase</fullName>
        <ecNumber evidence="5">2.1.1.100</ecNumber>
    </recommendedName>
</protein>
<keyword evidence="5" id="KW-0489">Methyltransferase</keyword>
<comment type="similarity">
    <text evidence="5">Belongs to the class VI-like SAM-binding methyltransferase superfamily. Isoprenylcysteine carboxyl methyltransferase family.</text>
</comment>
<keyword evidence="8" id="KW-1185">Reference proteome</keyword>
<comment type="caution">
    <text evidence="5">Lacks conserved residue(s) required for the propagation of feature annotation.</text>
</comment>
<dbReference type="EMBL" id="KE504134">
    <property type="protein sequence ID" value="EPT02670.1"/>
    <property type="molecule type" value="Genomic_DNA"/>
</dbReference>
<dbReference type="PANTHER" id="PTHR12714:SF25">
    <property type="entry name" value="CONSERVED HYPOTHETICAL MEMBRANE PROTEIN"/>
    <property type="match status" value="1"/>
</dbReference>
<comment type="subcellular location">
    <subcellularLocation>
        <location evidence="5">Endoplasmic reticulum membrane</location>
        <topology evidence="5">Multi-pass membrane protein</topology>
    </subcellularLocation>
    <subcellularLocation>
        <location evidence="1">Membrane</location>
        <topology evidence="1">Multi-pass membrane protein</topology>
    </subcellularLocation>
</comment>
<feature type="transmembrane region" description="Helical" evidence="5">
    <location>
        <begin position="155"/>
        <end position="177"/>
    </location>
</feature>
<keyword evidence="4 5" id="KW-0472">Membrane</keyword>
<evidence type="ECO:0000256" key="6">
    <source>
        <dbReference type="SAM" id="SignalP"/>
    </source>
</evidence>
<dbReference type="InParanoid" id="S8FWP9"/>
<evidence type="ECO:0000313" key="8">
    <source>
        <dbReference type="Proteomes" id="UP000015241"/>
    </source>
</evidence>
<keyword evidence="5" id="KW-0949">S-adenosyl-L-methionine</keyword>
<keyword evidence="5" id="KW-0808">Transferase</keyword>
<evidence type="ECO:0000256" key="5">
    <source>
        <dbReference type="RuleBase" id="RU362022"/>
    </source>
</evidence>
<dbReference type="GO" id="GO:0005789">
    <property type="term" value="C:endoplasmic reticulum membrane"/>
    <property type="evidence" value="ECO:0007669"/>
    <property type="project" value="UniProtKB-SubCell"/>
</dbReference>
<keyword evidence="3 5" id="KW-1133">Transmembrane helix</keyword>
<feature type="chain" id="PRO_5004551877" description="Protein-S-isoprenylcysteine O-methyltransferase" evidence="6">
    <location>
        <begin position="19"/>
        <end position="240"/>
    </location>
</feature>
<name>S8FWP9_FOMSC</name>
<accession>S8FWP9</accession>
<organism evidence="7 8">
    <name type="scientific">Fomitopsis schrenkii</name>
    <name type="common">Brown rot fungus</name>
    <dbReference type="NCBI Taxonomy" id="2126942"/>
    <lineage>
        <taxon>Eukaryota</taxon>
        <taxon>Fungi</taxon>
        <taxon>Dikarya</taxon>
        <taxon>Basidiomycota</taxon>
        <taxon>Agaricomycotina</taxon>
        <taxon>Agaricomycetes</taxon>
        <taxon>Polyporales</taxon>
        <taxon>Fomitopsis</taxon>
    </lineage>
</organism>
<evidence type="ECO:0000256" key="1">
    <source>
        <dbReference type="ARBA" id="ARBA00004141"/>
    </source>
</evidence>
<gene>
    <name evidence="7" type="ORF">FOMPIDRAFT_1143609</name>
</gene>
<dbReference type="AlphaFoldDB" id="S8FWP9"/>
<proteinExistence type="inferred from homology"/>
<dbReference type="eggNOG" id="ENOG502S9FN">
    <property type="taxonomic scope" value="Eukaryota"/>
</dbReference>
<evidence type="ECO:0000313" key="7">
    <source>
        <dbReference type="EMBL" id="EPT02670.1"/>
    </source>
</evidence>
<feature type="signal peptide" evidence="6">
    <location>
        <begin position="1"/>
        <end position="18"/>
    </location>
</feature>
<dbReference type="Proteomes" id="UP000015241">
    <property type="component" value="Unassembled WGS sequence"/>
</dbReference>
<keyword evidence="5" id="KW-0256">Endoplasmic reticulum</keyword>
<sequence length="240" mass="27268">MSLPKLPFLFSALITAHTLQTPPTARVPAANREKNVPWLEWYVSTAARFNCKAIKVLTSVPLLIEGAIILAGRFPTNEVSRWILQVLARDDTGIVRRLVLSPSFLAISAIGLAGGALRYQCYRTLGQFFTFELAIHKGQKLVTEGPYRYVRHPSYTAWIVGTLGVALMPLTRGSWFYESDFVKTQRGKVALAFGAAWWLFGVFGLTRRITTEETMMKRKFGEEWEVYIKRVPYRLVPYVF</sequence>
<keyword evidence="6" id="KW-0732">Signal</keyword>
<keyword evidence="2 5" id="KW-0812">Transmembrane</keyword>
<evidence type="ECO:0000256" key="3">
    <source>
        <dbReference type="ARBA" id="ARBA00022989"/>
    </source>
</evidence>
<evidence type="ECO:0000256" key="4">
    <source>
        <dbReference type="ARBA" id="ARBA00023136"/>
    </source>
</evidence>
<dbReference type="InterPro" id="IPR007269">
    <property type="entry name" value="ICMT_MeTrfase"/>
</dbReference>
<dbReference type="EC" id="2.1.1.100" evidence="5"/>
<dbReference type="HOGENOM" id="CLU_065200_6_0_1"/>
<dbReference type="Pfam" id="PF04140">
    <property type="entry name" value="ICMT"/>
    <property type="match status" value="1"/>
</dbReference>
<evidence type="ECO:0000256" key="2">
    <source>
        <dbReference type="ARBA" id="ARBA00022692"/>
    </source>
</evidence>
<comment type="catalytic activity">
    <reaction evidence="5">
        <text>[protein]-C-terminal S-[(2E,6E)-farnesyl]-L-cysteine + S-adenosyl-L-methionine = [protein]-C-terminal S-[(2E,6E)-farnesyl]-L-cysteine methyl ester + S-adenosyl-L-homocysteine</text>
        <dbReference type="Rhea" id="RHEA:21672"/>
        <dbReference type="Rhea" id="RHEA-COMP:12125"/>
        <dbReference type="Rhea" id="RHEA-COMP:12126"/>
        <dbReference type="ChEBI" id="CHEBI:57856"/>
        <dbReference type="ChEBI" id="CHEBI:59789"/>
        <dbReference type="ChEBI" id="CHEBI:90510"/>
        <dbReference type="ChEBI" id="CHEBI:90511"/>
        <dbReference type="EC" id="2.1.1.100"/>
    </reaction>
</comment>
<dbReference type="STRING" id="743788.S8FWP9"/>
<dbReference type="OrthoDB" id="422086at2759"/>
<dbReference type="PANTHER" id="PTHR12714">
    <property type="entry name" value="PROTEIN-S ISOPRENYLCYSTEINE O-METHYLTRANSFERASE"/>
    <property type="match status" value="1"/>
</dbReference>
<reference evidence="7 8" key="1">
    <citation type="journal article" date="2012" name="Science">
        <title>The Paleozoic origin of enzymatic lignin decomposition reconstructed from 31 fungal genomes.</title>
        <authorList>
            <person name="Floudas D."/>
            <person name="Binder M."/>
            <person name="Riley R."/>
            <person name="Barry K."/>
            <person name="Blanchette R.A."/>
            <person name="Henrissat B."/>
            <person name="Martinez A.T."/>
            <person name="Otillar R."/>
            <person name="Spatafora J.W."/>
            <person name="Yadav J.S."/>
            <person name="Aerts A."/>
            <person name="Benoit I."/>
            <person name="Boyd A."/>
            <person name="Carlson A."/>
            <person name="Copeland A."/>
            <person name="Coutinho P.M."/>
            <person name="de Vries R.P."/>
            <person name="Ferreira P."/>
            <person name="Findley K."/>
            <person name="Foster B."/>
            <person name="Gaskell J."/>
            <person name="Glotzer D."/>
            <person name="Gorecki P."/>
            <person name="Heitman J."/>
            <person name="Hesse C."/>
            <person name="Hori C."/>
            <person name="Igarashi K."/>
            <person name="Jurgens J.A."/>
            <person name="Kallen N."/>
            <person name="Kersten P."/>
            <person name="Kohler A."/>
            <person name="Kuees U."/>
            <person name="Kumar T.K.A."/>
            <person name="Kuo A."/>
            <person name="LaButti K."/>
            <person name="Larrondo L.F."/>
            <person name="Lindquist E."/>
            <person name="Ling A."/>
            <person name="Lombard V."/>
            <person name="Lucas S."/>
            <person name="Lundell T."/>
            <person name="Martin R."/>
            <person name="McLaughlin D.J."/>
            <person name="Morgenstern I."/>
            <person name="Morin E."/>
            <person name="Murat C."/>
            <person name="Nagy L.G."/>
            <person name="Nolan M."/>
            <person name="Ohm R.A."/>
            <person name="Patyshakuliyeva A."/>
            <person name="Rokas A."/>
            <person name="Ruiz-Duenas F.J."/>
            <person name="Sabat G."/>
            <person name="Salamov A."/>
            <person name="Samejima M."/>
            <person name="Schmutz J."/>
            <person name="Slot J.C."/>
            <person name="St John F."/>
            <person name="Stenlid J."/>
            <person name="Sun H."/>
            <person name="Sun S."/>
            <person name="Syed K."/>
            <person name="Tsang A."/>
            <person name="Wiebenga A."/>
            <person name="Young D."/>
            <person name="Pisabarro A."/>
            <person name="Eastwood D.C."/>
            <person name="Martin F."/>
            <person name="Cullen D."/>
            <person name="Grigoriev I.V."/>
            <person name="Hibbett D.S."/>
        </authorList>
    </citation>
    <scope>NUCLEOTIDE SEQUENCE</scope>
    <source>
        <strain evidence="8">FP-58527</strain>
    </source>
</reference>
<feature type="transmembrane region" description="Helical" evidence="5">
    <location>
        <begin position="189"/>
        <end position="209"/>
    </location>
</feature>
<dbReference type="GO" id="GO:0004671">
    <property type="term" value="F:protein C-terminal S-isoprenylcysteine carboxyl O-methyltransferase activity"/>
    <property type="evidence" value="ECO:0007669"/>
    <property type="project" value="UniProtKB-EC"/>
</dbReference>
<dbReference type="GO" id="GO:0032259">
    <property type="term" value="P:methylation"/>
    <property type="evidence" value="ECO:0007669"/>
    <property type="project" value="UniProtKB-KW"/>
</dbReference>
<feature type="transmembrane region" description="Helical" evidence="5">
    <location>
        <begin position="98"/>
        <end position="117"/>
    </location>
</feature>